<dbReference type="GO" id="GO:0080120">
    <property type="term" value="P:CAAX-box protein maturation"/>
    <property type="evidence" value="ECO:0007669"/>
    <property type="project" value="UniProtKB-ARBA"/>
</dbReference>
<dbReference type="GO" id="GO:0006508">
    <property type="term" value="P:proteolysis"/>
    <property type="evidence" value="ECO:0007669"/>
    <property type="project" value="UniProtKB-KW"/>
</dbReference>
<dbReference type="AlphaFoldDB" id="A0A561D1R7"/>
<feature type="domain" description="CAAX prenyl protease 2/Lysostaphin resistance protein A-like" evidence="2">
    <location>
        <begin position="185"/>
        <end position="256"/>
    </location>
</feature>
<dbReference type="EMBL" id="VIVN01000010">
    <property type="protein sequence ID" value="TWD97405.1"/>
    <property type="molecule type" value="Genomic_DNA"/>
</dbReference>
<feature type="transmembrane region" description="Helical" evidence="1">
    <location>
        <begin position="76"/>
        <end position="96"/>
    </location>
</feature>
<keyword evidence="3" id="KW-0378">Hydrolase</keyword>
<feature type="transmembrane region" description="Helical" evidence="1">
    <location>
        <begin position="217"/>
        <end position="239"/>
    </location>
</feature>
<feature type="transmembrane region" description="Helical" evidence="1">
    <location>
        <begin position="271"/>
        <end position="289"/>
    </location>
</feature>
<feature type="transmembrane region" description="Helical" evidence="1">
    <location>
        <begin position="193"/>
        <end position="211"/>
    </location>
</feature>
<organism evidence="3 4">
    <name type="scientific">Neobacillus bataviensis</name>
    <dbReference type="NCBI Taxonomy" id="220685"/>
    <lineage>
        <taxon>Bacteria</taxon>
        <taxon>Bacillati</taxon>
        <taxon>Bacillota</taxon>
        <taxon>Bacilli</taxon>
        <taxon>Bacillales</taxon>
        <taxon>Bacillaceae</taxon>
        <taxon>Neobacillus</taxon>
    </lineage>
</organism>
<dbReference type="InterPro" id="IPR003675">
    <property type="entry name" value="Rce1/LyrA-like_dom"/>
</dbReference>
<dbReference type="Pfam" id="PF02517">
    <property type="entry name" value="Rce1-like"/>
    <property type="match status" value="1"/>
</dbReference>
<keyword evidence="4" id="KW-1185">Reference proteome</keyword>
<reference evidence="3 4" key="1">
    <citation type="submission" date="2019-06" db="EMBL/GenBank/DDBJ databases">
        <title>Sorghum-associated microbial communities from plants grown in Nebraska, USA.</title>
        <authorList>
            <person name="Schachtman D."/>
        </authorList>
    </citation>
    <scope>NUCLEOTIDE SEQUENCE [LARGE SCALE GENOMIC DNA]</scope>
    <source>
        <strain evidence="3 4">2482</strain>
    </source>
</reference>
<sequence>MTRMTTNLTKPISIKLLFAMLVVTIGAEVLLYLTRYSYLASTFYDAMMVSSFFVGLKLHPRISSSERFRLTKRQHVLKFTGAFLIFFLGSTIINMYSSNIFNDFNADYDQYVQDYTDMQMDVVEQKPTADDSETKAEPVSSFFEKVDAIGTDLYTDALAGLEEVWRLAYIILLLVVCKKLFPNRWASGKRDLFLMMALFLTSILFGIDHTLDSVEPWGVKIGAIVTFANMGLLFGLILLWTRSLWVTVLVHSLYDITATLSWYYLDSAVDLMALAMLIVHVFLLILEKLNRKRALQQLETADGVQAAE</sequence>
<evidence type="ECO:0000313" key="3">
    <source>
        <dbReference type="EMBL" id="TWD97405.1"/>
    </source>
</evidence>
<proteinExistence type="predicted"/>
<keyword evidence="1" id="KW-0472">Membrane</keyword>
<keyword evidence="1" id="KW-1133">Transmembrane helix</keyword>
<dbReference type="Proteomes" id="UP000319671">
    <property type="component" value="Unassembled WGS sequence"/>
</dbReference>
<evidence type="ECO:0000256" key="1">
    <source>
        <dbReference type="SAM" id="Phobius"/>
    </source>
</evidence>
<evidence type="ECO:0000313" key="4">
    <source>
        <dbReference type="Proteomes" id="UP000319671"/>
    </source>
</evidence>
<keyword evidence="1" id="KW-0812">Transmembrane</keyword>
<evidence type="ECO:0000259" key="2">
    <source>
        <dbReference type="Pfam" id="PF02517"/>
    </source>
</evidence>
<gene>
    <name evidence="3" type="ORF">FB550_11010</name>
</gene>
<protein>
    <submittedName>
        <fullName evidence="3">CAAX prenyl protease-like protein</fullName>
    </submittedName>
</protein>
<keyword evidence="3" id="KW-0645">Protease</keyword>
<feature type="transmembrane region" description="Helical" evidence="1">
    <location>
        <begin position="244"/>
        <end position="265"/>
    </location>
</feature>
<feature type="transmembrane region" description="Helical" evidence="1">
    <location>
        <begin position="12"/>
        <end position="32"/>
    </location>
</feature>
<name>A0A561D1R7_9BACI</name>
<dbReference type="GO" id="GO:0004175">
    <property type="term" value="F:endopeptidase activity"/>
    <property type="evidence" value="ECO:0007669"/>
    <property type="project" value="UniProtKB-ARBA"/>
</dbReference>
<accession>A0A561D1R7</accession>
<comment type="caution">
    <text evidence="3">The sequence shown here is derived from an EMBL/GenBank/DDBJ whole genome shotgun (WGS) entry which is preliminary data.</text>
</comment>